<dbReference type="Proteomes" id="UP000199220">
    <property type="component" value="Unassembled WGS sequence"/>
</dbReference>
<dbReference type="PANTHER" id="PTHR35004:SF6">
    <property type="entry name" value="TRANSPOSASE"/>
    <property type="match status" value="1"/>
</dbReference>
<reference evidence="4" key="1">
    <citation type="submission" date="2016-10" db="EMBL/GenBank/DDBJ databases">
        <authorList>
            <person name="Varghese N."/>
            <person name="Submissions S."/>
        </authorList>
    </citation>
    <scope>NUCLEOTIDE SEQUENCE [LARGE SCALE GENOMIC DNA]</scope>
    <source>
        <strain evidence="4">DSM 21368</strain>
    </source>
</reference>
<protein>
    <submittedName>
        <fullName evidence="3">Leucine-zipper of insertion element IS481</fullName>
    </submittedName>
</protein>
<dbReference type="Pfam" id="PF13565">
    <property type="entry name" value="HTH_32"/>
    <property type="match status" value="1"/>
</dbReference>
<organism evidence="3 4">
    <name type="scientific">Ruania alba</name>
    <dbReference type="NCBI Taxonomy" id="648782"/>
    <lineage>
        <taxon>Bacteria</taxon>
        <taxon>Bacillati</taxon>
        <taxon>Actinomycetota</taxon>
        <taxon>Actinomycetes</taxon>
        <taxon>Micrococcales</taxon>
        <taxon>Ruaniaceae</taxon>
        <taxon>Ruania</taxon>
    </lineage>
</organism>
<keyword evidence="4" id="KW-1185">Reference proteome</keyword>
<accession>A0A1H5LGZ5</accession>
<dbReference type="InterPro" id="IPR001584">
    <property type="entry name" value="Integrase_cat-core"/>
</dbReference>
<gene>
    <name evidence="3" type="ORF">SAMN04488554_2809</name>
</gene>
<dbReference type="AlphaFoldDB" id="A0A1H5LGZ5"/>
<dbReference type="InterPro" id="IPR012337">
    <property type="entry name" value="RNaseH-like_sf"/>
</dbReference>
<dbReference type="InterPro" id="IPR009057">
    <property type="entry name" value="Homeodomain-like_sf"/>
</dbReference>
<dbReference type="SUPFAM" id="SSF46689">
    <property type="entry name" value="Homeodomain-like"/>
    <property type="match status" value="1"/>
</dbReference>
<dbReference type="SUPFAM" id="SSF53098">
    <property type="entry name" value="Ribonuclease H-like"/>
    <property type="match status" value="1"/>
</dbReference>
<feature type="compositionally biased region" description="Polar residues" evidence="1">
    <location>
        <begin position="321"/>
        <end position="334"/>
    </location>
</feature>
<dbReference type="OrthoDB" id="52928at2"/>
<dbReference type="Pfam" id="PF13683">
    <property type="entry name" value="rve_3"/>
    <property type="match status" value="1"/>
</dbReference>
<dbReference type="GO" id="GO:0003676">
    <property type="term" value="F:nucleic acid binding"/>
    <property type="evidence" value="ECO:0007669"/>
    <property type="project" value="InterPro"/>
</dbReference>
<dbReference type="PROSITE" id="PS50994">
    <property type="entry name" value="INTEGRASE"/>
    <property type="match status" value="1"/>
</dbReference>
<dbReference type="RefSeq" id="WP_139177773.1">
    <property type="nucleotide sequence ID" value="NZ_FNTX01000002.1"/>
</dbReference>
<dbReference type="EMBL" id="FNTX01000002">
    <property type="protein sequence ID" value="SEE76342.1"/>
    <property type="molecule type" value="Genomic_DNA"/>
</dbReference>
<dbReference type="STRING" id="648782.SAMN04488554_2809"/>
<dbReference type="Gene3D" id="3.30.420.10">
    <property type="entry name" value="Ribonuclease H-like superfamily/Ribonuclease H"/>
    <property type="match status" value="1"/>
</dbReference>
<dbReference type="InterPro" id="IPR036397">
    <property type="entry name" value="RNaseH_sf"/>
</dbReference>
<feature type="domain" description="Integrase catalytic" evidence="2">
    <location>
        <begin position="150"/>
        <end position="326"/>
    </location>
</feature>
<dbReference type="PANTHER" id="PTHR35004">
    <property type="entry name" value="TRANSPOSASE RV3428C-RELATED"/>
    <property type="match status" value="1"/>
</dbReference>
<name>A0A1H5LGZ5_9MICO</name>
<feature type="region of interest" description="Disordered" evidence="1">
    <location>
        <begin position="311"/>
        <end position="334"/>
    </location>
</feature>
<dbReference type="GO" id="GO:0015074">
    <property type="term" value="P:DNA integration"/>
    <property type="evidence" value="ECO:0007669"/>
    <property type="project" value="InterPro"/>
</dbReference>
<evidence type="ECO:0000259" key="2">
    <source>
        <dbReference type="PROSITE" id="PS50994"/>
    </source>
</evidence>
<dbReference type="NCBIfam" id="NF033577">
    <property type="entry name" value="transpos_IS481"/>
    <property type="match status" value="1"/>
</dbReference>
<evidence type="ECO:0000313" key="4">
    <source>
        <dbReference type="Proteomes" id="UP000199220"/>
    </source>
</evidence>
<dbReference type="InterPro" id="IPR047656">
    <property type="entry name" value="IS481-like_transpos"/>
</dbReference>
<sequence length="334" mass="37946">MSHRNAPLSPEGRRRLIERCRARPIAHVAAEMGISRACASKWVNRYRRFGELGLVDRPSTPHRSPRSTPVQVIAQIESWRREKKWSASRITHELAARGVRLNRRTVTRHLTQLGLGRRRFLDPTGECNRSPGKITACWPGHMIHLDVKKVGRIPDGGGWRVHGRDSNQNRAAARAKDAGARAGYVYLHSIVDGFSRLAYTEPLGDEKGTTAAGFLARAKVWFAAHGITHIHRVITDNGSCYRSRDFARIVGARTRHQHTRPYTPRHNDKVERYNRIMAEEVLYAQPYDREEDRTAAIDTWNIHYNYHRPHSAANGQPPASRLTTGVTNVQPSYN</sequence>
<evidence type="ECO:0000313" key="3">
    <source>
        <dbReference type="EMBL" id="SEE76342.1"/>
    </source>
</evidence>
<proteinExistence type="predicted"/>
<evidence type="ECO:0000256" key="1">
    <source>
        <dbReference type="SAM" id="MobiDB-lite"/>
    </source>
</evidence>